<keyword evidence="3" id="KW-1185">Reference proteome</keyword>
<dbReference type="Proteomes" id="UP001165083">
    <property type="component" value="Unassembled WGS sequence"/>
</dbReference>
<evidence type="ECO:0000256" key="1">
    <source>
        <dbReference type="SAM" id="MobiDB-lite"/>
    </source>
</evidence>
<reference evidence="2" key="1">
    <citation type="submission" date="2023-04" db="EMBL/GenBank/DDBJ databases">
        <title>Phytophthora lilii NBRC 32176.</title>
        <authorList>
            <person name="Ichikawa N."/>
            <person name="Sato H."/>
            <person name="Tonouchi N."/>
        </authorList>
    </citation>
    <scope>NUCLEOTIDE SEQUENCE</scope>
    <source>
        <strain evidence="2">NBRC 32176</strain>
    </source>
</reference>
<feature type="compositionally biased region" description="Basic residues" evidence="1">
    <location>
        <begin position="22"/>
        <end position="37"/>
    </location>
</feature>
<comment type="caution">
    <text evidence="2">The sequence shown here is derived from an EMBL/GenBank/DDBJ whole genome shotgun (WGS) entry which is preliminary data.</text>
</comment>
<accession>A0A9W6TEA9</accession>
<proteinExistence type="predicted"/>
<evidence type="ECO:0000313" key="3">
    <source>
        <dbReference type="Proteomes" id="UP001165083"/>
    </source>
</evidence>
<sequence length="67" mass="7422">MASMSLEFILNETEVPSTSRTEKKKRKATSARQVKRKAALELASSTDDVDHENANEASAPDRFESPI</sequence>
<gene>
    <name evidence="2" type="ORF">Plil01_000309800</name>
</gene>
<feature type="compositionally biased region" description="Basic and acidic residues" evidence="1">
    <location>
        <begin position="51"/>
        <end position="67"/>
    </location>
</feature>
<organism evidence="2 3">
    <name type="scientific">Phytophthora lilii</name>
    <dbReference type="NCBI Taxonomy" id="2077276"/>
    <lineage>
        <taxon>Eukaryota</taxon>
        <taxon>Sar</taxon>
        <taxon>Stramenopiles</taxon>
        <taxon>Oomycota</taxon>
        <taxon>Peronosporomycetes</taxon>
        <taxon>Peronosporales</taxon>
        <taxon>Peronosporaceae</taxon>
        <taxon>Phytophthora</taxon>
    </lineage>
</organism>
<dbReference type="AlphaFoldDB" id="A0A9W6TEA9"/>
<protein>
    <submittedName>
        <fullName evidence="2">Unnamed protein product</fullName>
    </submittedName>
</protein>
<name>A0A9W6TEA9_9STRA</name>
<feature type="region of interest" description="Disordered" evidence="1">
    <location>
        <begin position="14"/>
        <end position="67"/>
    </location>
</feature>
<dbReference type="EMBL" id="BSXW01000122">
    <property type="protein sequence ID" value="GMF12493.1"/>
    <property type="molecule type" value="Genomic_DNA"/>
</dbReference>
<evidence type="ECO:0000313" key="2">
    <source>
        <dbReference type="EMBL" id="GMF12493.1"/>
    </source>
</evidence>